<dbReference type="Proteomes" id="UP000830671">
    <property type="component" value="Chromosome 5"/>
</dbReference>
<evidence type="ECO:0000313" key="3">
    <source>
        <dbReference type="Proteomes" id="UP000830671"/>
    </source>
</evidence>
<reference evidence="2" key="1">
    <citation type="journal article" date="2021" name="Mol. Plant Microbe Interact.">
        <title>Complete Genome Sequence of the Plant-Pathogenic Fungus Colletotrichum lupini.</title>
        <authorList>
            <person name="Baroncelli R."/>
            <person name="Pensec F."/>
            <person name="Da Lio D."/>
            <person name="Boufleur T."/>
            <person name="Vicente I."/>
            <person name="Sarrocco S."/>
            <person name="Picot A."/>
            <person name="Baraldi E."/>
            <person name="Sukno S."/>
            <person name="Thon M."/>
            <person name="Le Floch G."/>
        </authorList>
    </citation>
    <scope>NUCLEOTIDE SEQUENCE</scope>
    <source>
        <strain evidence="2">IMI 504893</strain>
    </source>
</reference>
<sequence>MASTGILCGDAQETAIGVWELHVLETWKSHPKEGKCADRSQQFSNVYLIAVPPHIKIKTMRPGRRMETQMIAGYVDKGAQRVCGVFIESPMSNNLRKFHQQVYHSTTLRQYTIPNDAVERNLPPAWGIEQPHDQIQQLQVTGHCSVQPKTTPRFPEEHRPVHRPKYAAVSSGTAMKTLPTVRGSPQQQNPFQGTIRVRADDFHSVPKLAAPAPKHESQKNRHSRDEEIQITYGNGWTTRAQQDNPRY</sequence>
<evidence type="ECO:0000256" key="1">
    <source>
        <dbReference type="SAM" id="MobiDB-lite"/>
    </source>
</evidence>
<evidence type="ECO:0000313" key="2">
    <source>
        <dbReference type="EMBL" id="UQC85877.1"/>
    </source>
</evidence>
<feature type="compositionally biased region" description="Polar residues" evidence="1">
    <location>
        <begin position="231"/>
        <end position="247"/>
    </location>
</feature>
<proteinExistence type="predicted"/>
<feature type="region of interest" description="Disordered" evidence="1">
    <location>
        <begin position="207"/>
        <end position="247"/>
    </location>
</feature>
<dbReference type="AlphaFoldDB" id="A0A9Q8T0A3"/>
<gene>
    <name evidence="2" type="ORF">CLUP02_11376</name>
</gene>
<dbReference type="EMBL" id="CP019477">
    <property type="protein sequence ID" value="UQC85877.1"/>
    <property type="molecule type" value="Genomic_DNA"/>
</dbReference>
<organism evidence="2 3">
    <name type="scientific">Colletotrichum lupini</name>
    <dbReference type="NCBI Taxonomy" id="145971"/>
    <lineage>
        <taxon>Eukaryota</taxon>
        <taxon>Fungi</taxon>
        <taxon>Dikarya</taxon>
        <taxon>Ascomycota</taxon>
        <taxon>Pezizomycotina</taxon>
        <taxon>Sordariomycetes</taxon>
        <taxon>Hypocreomycetidae</taxon>
        <taxon>Glomerellales</taxon>
        <taxon>Glomerellaceae</taxon>
        <taxon>Colletotrichum</taxon>
        <taxon>Colletotrichum acutatum species complex</taxon>
    </lineage>
</organism>
<keyword evidence="3" id="KW-1185">Reference proteome</keyword>
<feature type="compositionally biased region" description="Basic and acidic residues" evidence="1">
    <location>
        <begin position="213"/>
        <end position="227"/>
    </location>
</feature>
<protein>
    <submittedName>
        <fullName evidence="2">Uncharacterized protein</fullName>
    </submittedName>
</protein>
<accession>A0A9Q8T0A3</accession>
<dbReference type="RefSeq" id="XP_049147489.1">
    <property type="nucleotide sequence ID" value="XM_049290344.1"/>
</dbReference>
<name>A0A9Q8T0A3_9PEZI</name>
<dbReference type="GeneID" id="73345354"/>
<dbReference type="KEGG" id="clup:CLUP02_11376"/>